<name>A0A7R9H3M3_TIMCR</name>
<sequence length="260" mass="29196">MFVCVLILRRVIALFLFFFCLLCFRRDRGSLFPFSAAPHRHHRLRRQNYTLRSHFRVLPAQRWRSLSSSVQSARRAPPSFHLLQVWPCGQPVRCDGRWLTTSQSPSLHSSLTPLFDSNRKGEMTLPDATQALLHSISMSPEDVHSMFTKIDTNLRGYITFVDIFKVLRNGLSSFPRNVGCSPSGAGRTDGTEQSSVKSRGEWCGPGDSGNRRLGEGSRKVLRQRLMRGLLAALFYAVPSGRSGSLGSRVNPSRQQGYRGG</sequence>
<gene>
    <name evidence="3" type="ORF">TCEB3V08_LOCUS9309</name>
</gene>
<evidence type="ECO:0000313" key="3">
    <source>
        <dbReference type="EMBL" id="CAD7408006.1"/>
    </source>
</evidence>
<dbReference type="EMBL" id="OC320407">
    <property type="protein sequence ID" value="CAD7408006.1"/>
    <property type="molecule type" value="Genomic_DNA"/>
</dbReference>
<dbReference type="Gene3D" id="1.10.238.10">
    <property type="entry name" value="EF-hand"/>
    <property type="match status" value="1"/>
</dbReference>
<feature type="region of interest" description="Disordered" evidence="1">
    <location>
        <begin position="180"/>
        <end position="215"/>
    </location>
</feature>
<organism evidence="3">
    <name type="scientific">Timema cristinae</name>
    <name type="common">Walking stick</name>
    <dbReference type="NCBI Taxonomy" id="61476"/>
    <lineage>
        <taxon>Eukaryota</taxon>
        <taxon>Metazoa</taxon>
        <taxon>Ecdysozoa</taxon>
        <taxon>Arthropoda</taxon>
        <taxon>Hexapoda</taxon>
        <taxon>Insecta</taxon>
        <taxon>Pterygota</taxon>
        <taxon>Neoptera</taxon>
        <taxon>Polyneoptera</taxon>
        <taxon>Phasmatodea</taxon>
        <taxon>Timematodea</taxon>
        <taxon>Timematoidea</taxon>
        <taxon>Timematidae</taxon>
        <taxon>Timema</taxon>
    </lineage>
</organism>
<proteinExistence type="predicted"/>
<evidence type="ECO:0000256" key="2">
    <source>
        <dbReference type="SAM" id="Phobius"/>
    </source>
</evidence>
<keyword evidence="2" id="KW-1133">Transmembrane helix</keyword>
<keyword evidence="2" id="KW-0812">Transmembrane</keyword>
<dbReference type="SUPFAM" id="SSF47473">
    <property type="entry name" value="EF-hand"/>
    <property type="match status" value="1"/>
</dbReference>
<feature type="transmembrane region" description="Helical" evidence="2">
    <location>
        <begin position="6"/>
        <end position="24"/>
    </location>
</feature>
<feature type="region of interest" description="Disordered" evidence="1">
    <location>
        <begin position="241"/>
        <end position="260"/>
    </location>
</feature>
<dbReference type="InterPro" id="IPR011992">
    <property type="entry name" value="EF-hand-dom_pair"/>
</dbReference>
<accession>A0A7R9H3M3</accession>
<protein>
    <recommendedName>
        <fullName evidence="4">EF-hand domain-containing protein</fullName>
    </recommendedName>
</protein>
<evidence type="ECO:0008006" key="4">
    <source>
        <dbReference type="Google" id="ProtNLM"/>
    </source>
</evidence>
<keyword evidence="2" id="KW-0472">Membrane</keyword>
<evidence type="ECO:0000256" key="1">
    <source>
        <dbReference type="SAM" id="MobiDB-lite"/>
    </source>
</evidence>
<reference evidence="3" key="1">
    <citation type="submission" date="2020-11" db="EMBL/GenBank/DDBJ databases">
        <authorList>
            <person name="Tran Van P."/>
        </authorList>
    </citation>
    <scope>NUCLEOTIDE SEQUENCE</scope>
</reference>
<dbReference type="AlphaFoldDB" id="A0A7R9H3M3"/>